<name>A0ABW1A597_9ACTN</name>
<proteinExistence type="predicted"/>
<feature type="chain" id="PRO_5046281331" description="Secreted protein" evidence="2">
    <location>
        <begin position="28"/>
        <end position="95"/>
    </location>
</feature>
<feature type="compositionally biased region" description="Basic and acidic residues" evidence="1">
    <location>
        <begin position="74"/>
        <end position="83"/>
    </location>
</feature>
<feature type="signal peptide" evidence="2">
    <location>
        <begin position="1"/>
        <end position="27"/>
    </location>
</feature>
<evidence type="ECO:0000256" key="1">
    <source>
        <dbReference type="SAM" id="MobiDB-lite"/>
    </source>
</evidence>
<gene>
    <name evidence="3" type="ORF">ACFPZN_32275</name>
</gene>
<evidence type="ECO:0000256" key="2">
    <source>
        <dbReference type="SAM" id="SignalP"/>
    </source>
</evidence>
<evidence type="ECO:0000313" key="4">
    <source>
        <dbReference type="Proteomes" id="UP001596074"/>
    </source>
</evidence>
<feature type="region of interest" description="Disordered" evidence="1">
    <location>
        <begin position="71"/>
        <end position="95"/>
    </location>
</feature>
<accession>A0ABW1A597</accession>
<dbReference type="Proteomes" id="UP001596074">
    <property type="component" value="Unassembled WGS sequence"/>
</dbReference>
<evidence type="ECO:0008006" key="5">
    <source>
        <dbReference type="Google" id="ProtNLM"/>
    </source>
</evidence>
<dbReference type="RefSeq" id="WP_378286065.1">
    <property type="nucleotide sequence ID" value="NZ_JBHSON010000052.1"/>
</dbReference>
<feature type="compositionally biased region" description="Basic residues" evidence="1">
    <location>
        <begin position="84"/>
        <end position="95"/>
    </location>
</feature>
<keyword evidence="4" id="KW-1185">Reference proteome</keyword>
<evidence type="ECO:0000313" key="3">
    <source>
        <dbReference type="EMBL" id="MFC5750326.1"/>
    </source>
</evidence>
<protein>
    <recommendedName>
        <fullName evidence="5">Secreted protein</fullName>
    </recommendedName>
</protein>
<sequence>MMKRLAAAGVVTAALGGVLLSAAPALANDDETEINQEKVLELNLICNVPILAVVKDRQECGGTEAVVKDDDEANDIKIKNEQQHHHHGKQHGKKR</sequence>
<reference evidence="4" key="1">
    <citation type="journal article" date="2019" name="Int. J. Syst. Evol. Microbiol.">
        <title>The Global Catalogue of Microorganisms (GCM) 10K type strain sequencing project: providing services to taxonomists for standard genome sequencing and annotation.</title>
        <authorList>
            <consortium name="The Broad Institute Genomics Platform"/>
            <consortium name="The Broad Institute Genome Sequencing Center for Infectious Disease"/>
            <person name="Wu L."/>
            <person name="Ma J."/>
        </authorList>
    </citation>
    <scope>NUCLEOTIDE SEQUENCE [LARGE SCALE GENOMIC DNA]</scope>
    <source>
        <strain evidence="4">KCTC 42087</strain>
    </source>
</reference>
<keyword evidence="2" id="KW-0732">Signal</keyword>
<organism evidence="3 4">
    <name type="scientific">Actinomadura rugatobispora</name>
    <dbReference type="NCBI Taxonomy" id="1994"/>
    <lineage>
        <taxon>Bacteria</taxon>
        <taxon>Bacillati</taxon>
        <taxon>Actinomycetota</taxon>
        <taxon>Actinomycetes</taxon>
        <taxon>Streptosporangiales</taxon>
        <taxon>Thermomonosporaceae</taxon>
        <taxon>Actinomadura</taxon>
    </lineage>
</organism>
<dbReference type="EMBL" id="JBHSON010000052">
    <property type="protein sequence ID" value="MFC5750326.1"/>
    <property type="molecule type" value="Genomic_DNA"/>
</dbReference>
<comment type="caution">
    <text evidence="3">The sequence shown here is derived from an EMBL/GenBank/DDBJ whole genome shotgun (WGS) entry which is preliminary data.</text>
</comment>